<feature type="region of interest" description="Disordered" evidence="1">
    <location>
        <begin position="28"/>
        <end position="84"/>
    </location>
</feature>
<evidence type="ECO:0000313" key="3">
    <source>
        <dbReference type="Proteomes" id="UP001140949"/>
    </source>
</evidence>
<evidence type="ECO:0000256" key="1">
    <source>
        <dbReference type="SAM" id="MobiDB-lite"/>
    </source>
</evidence>
<reference evidence="2" key="1">
    <citation type="journal article" date="2023" name="GigaByte">
        <title>Genome assembly of the bearded iris, Iris pallida Lam.</title>
        <authorList>
            <person name="Bruccoleri R.E."/>
            <person name="Oakeley E.J."/>
            <person name="Faust A.M.E."/>
            <person name="Altorfer M."/>
            <person name="Dessus-Babus S."/>
            <person name="Burckhardt D."/>
            <person name="Oertli M."/>
            <person name="Naumann U."/>
            <person name="Petersen F."/>
            <person name="Wong J."/>
        </authorList>
    </citation>
    <scope>NUCLEOTIDE SEQUENCE</scope>
    <source>
        <strain evidence="2">GSM-AAB239-AS_SAM_17_03QT</strain>
    </source>
</reference>
<evidence type="ECO:0000313" key="2">
    <source>
        <dbReference type="EMBL" id="KAJ6795020.1"/>
    </source>
</evidence>
<feature type="compositionally biased region" description="Low complexity" evidence="1">
    <location>
        <begin position="44"/>
        <end position="55"/>
    </location>
</feature>
<dbReference type="AlphaFoldDB" id="A0AAX6DT96"/>
<name>A0AAX6DT96_IRIPA</name>
<comment type="caution">
    <text evidence="2">The sequence shown here is derived from an EMBL/GenBank/DDBJ whole genome shotgun (WGS) entry which is preliminary data.</text>
</comment>
<keyword evidence="3" id="KW-1185">Reference proteome</keyword>
<dbReference type="Proteomes" id="UP001140949">
    <property type="component" value="Unassembled WGS sequence"/>
</dbReference>
<gene>
    <name evidence="2" type="ORF">M6B38_228930</name>
</gene>
<dbReference type="EMBL" id="JANAVB010042020">
    <property type="protein sequence ID" value="KAJ6795020.1"/>
    <property type="molecule type" value="Genomic_DNA"/>
</dbReference>
<proteinExistence type="predicted"/>
<dbReference type="PROSITE" id="PS51257">
    <property type="entry name" value="PROKAR_LIPOPROTEIN"/>
    <property type="match status" value="1"/>
</dbReference>
<reference evidence="2" key="2">
    <citation type="submission" date="2023-04" db="EMBL/GenBank/DDBJ databases">
        <authorList>
            <person name="Bruccoleri R.E."/>
            <person name="Oakeley E.J."/>
            <person name="Faust A.-M."/>
            <person name="Dessus-Babus S."/>
            <person name="Altorfer M."/>
            <person name="Burckhardt D."/>
            <person name="Oertli M."/>
            <person name="Naumann U."/>
            <person name="Petersen F."/>
            <person name="Wong J."/>
        </authorList>
    </citation>
    <scope>NUCLEOTIDE SEQUENCE</scope>
    <source>
        <strain evidence="2">GSM-AAB239-AS_SAM_17_03QT</strain>
        <tissue evidence="2">Leaf</tissue>
    </source>
</reference>
<accession>A0AAX6DT96</accession>
<feature type="compositionally biased region" description="Polar residues" evidence="1">
    <location>
        <begin position="62"/>
        <end position="73"/>
    </location>
</feature>
<organism evidence="2 3">
    <name type="scientific">Iris pallida</name>
    <name type="common">Sweet iris</name>
    <dbReference type="NCBI Taxonomy" id="29817"/>
    <lineage>
        <taxon>Eukaryota</taxon>
        <taxon>Viridiplantae</taxon>
        <taxon>Streptophyta</taxon>
        <taxon>Embryophyta</taxon>
        <taxon>Tracheophyta</taxon>
        <taxon>Spermatophyta</taxon>
        <taxon>Magnoliopsida</taxon>
        <taxon>Liliopsida</taxon>
        <taxon>Asparagales</taxon>
        <taxon>Iridaceae</taxon>
        <taxon>Iridoideae</taxon>
        <taxon>Irideae</taxon>
        <taxon>Iris</taxon>
    </lineage>
</organism>
<protein>
    <submittedName>
        <fullName evidence="2">Spidroin-1-like</fullName>
    </submittedName>
</protein>
<sequence>MPSPEKPPGLNGLASSCRTRRLIQAVNTDRSKCRATATTSLKPSRASSARGQAASKPDLLLTTASGHPTTTKTIFPFRPSSPRP</sequence>